<sequence>MKIIRELLLLVVGVFILTSCNSILTGSQALNSQSPAPLKSSEVLSPFTRFENLEKGGGMGIDNEQVDNLLRSYGIYDKIMAKIPIEEYTGSNYSDVKIGGFSIGNKTLALLQINKGHLYIYVMLSNSGDKWTADGFAYLKERFKPEYRVEKSNDNTKYWLVVKHEANHGTGLQIFNETWYKPDGSVAGDYPAEGSTSFFPQSVQPEADTYFSSSADYDGDSRIHLSYSISFEYVYRGNSKEEGSFRFTSKYLPAVLEYWEYDLETQQLQFTSCYPALPQTFGAMKRSASSEYGILQGYIDFYRIRLGDKKVTTLGEWEKFMELK</sequence>
<evidence type="ECO:0000313" key="1">
    <source>
        <dbReference type="EMBL" id="EMS71276.1"/>
    </source>
</evidence>
<dbReference type="EMBL" id="AORV01000040">
    <property type="protein sequence ID" value="EMS71276.1"/>
    <property type="molecule type" value="Genomic_DNA"/>
</dbReference>
<accession>S0FLT5</accession>
<dbReference type="Proteomes" id="UP000014155">
    <property type="component" value="Unassembled WGS sequence"/>
</dbReference>
<proteinExistence type="predicted"/>
<name>S0FLT5_RUMCE</name>
<protein>
    <recommendedName>
        <fullName evidence="3">Lipoprotein</fullName>
    </recommendedName>
</protein>
<evidence type="ECO:0008006" key="3">
    <source>
        <dbReference type="Google" id="ProtNLM"/>
    </source>
</evidence>
<evidence type="ECO:0000313" key="2">
    <source>
        <dbReference type="Proteomes" id="UP000014155"/>
    </source>
</evidence>
<dbReference type="RefSeq" id="WP_004626812.1">
    <property type="nucleotide sequence ID" value="NZ_AORV01000040.1"/>
</dbReference>
<dbReference type="AlphaFoldDB" id="S0FLT5"/>
<dbReference type="PROSITE" id="PS51257">
    <property type="entry name" value="PROKAR_LIPOPROTEIN"/>
    <property type="match status" value="1"/>
</dbReference>
<dbReference type="PATRIC" id="fig|1195236.3.peg.3156"/>
<gene>
    <name evidence="1" type="ORF">CTER_2835</name>
</gene>
<comment type="caution">
    <text evidence="1">The sequence shown here is derived from an EMBL/GenBank/DDBJ whole genome shotgun (WGS) entry which is preliminary data.</text>
</comment>
<organism evidence="1 2">
    <name type="scientific">Ruminiclostridium cellobioparum subsp. termitidis CT1112</name>
    <dbReference type="NCBI Taxonomy" id="1195236"/>
    <lineage>
        <taxon>Bacteria</taxon>
        <taxon>Bacillati</taxon>
        <taxon>Bacillota</taxon>
        <taxon>Clostridia</taxon>
        <taxon>Eubacteriales</taxon>
        <taxon>Oscillospiraceae</taxon>
        <taxon>Ruminiclostridium</taxon>
    </lineage>
</organism>
<reference evidence="1 2" key="1">
    <citation type="journal article" date="2013" name="Genome Announc.">
        <title>Draft Genome Sequence of the Cellulolytic, Mesophilic, Anaerobic Bacterium Clostridium termitidis Strain CT1112 (DSM 5398).</title>
        <authorList>
            <person name="Lal S."/>
            <person name="Ramachandran U."/>
            <person name="Zhang X."/>
            <person name="Munir R."/>
            <person name="Sparling R."/>
            <person name="Levin D.B."/>
        </authorList>
    </citation>
    <scope>NUCLEOTIDE SEQUENCE [LARGE SCALE GENOMIC DNA]</scope>
    <source>
        <strain evidence="1 2">CT1112</strain>
    </source>
</reference>
<keyword evidence="2" id="KW-1185">Reference proteome</keyword>